<dbReference type="Proteomes" id="UP000644140">
    <property type="component" value="Chromosome"/>
</dbReference>
<dbReference type="RefSeq" id="WP_004830021.1">
    <property type="nucleotide sequence ID" value="NZ_BBLJ01000011.1"/>
</dbReference>
<dbReference type="InterPro" id="IPR006175">
    <property type="entry name" value="YjgF/YER057c/UK114"/>
</dbReference>
<evidence type="ECO:0000313" key="2">
    <source>
        <dbReference type="Proteomes" id="UP000644140"/>
    </source>
</evidence>
<dbReference type="SUPFAM" id="SSF55298">
    <property type="entry name" value="YjgF-like"/>
    <property type="match status" value="1"/>
</dbReference>
<reference evidence="1" key="1">
    <citation type="submission" date="2022-02" db="EMBL/GenBank/DDBJ databases">
        <title>Characterization of Tn125 harboring carbapenem-resistant Acinetobacter bereziniae clinical isolates.</title>
        <authorList>
            <person name="Wong N.-K."/>
            <person name="Pan Q."/>
        </authorList>
    </citation>
    <scope>NUCLEOTIDE SEQUENCE</scope>
    <source>
        <strain evidence="1">GD03393</strain>
    </source>
</reference>
<dbReference type="CDD" id="cd06150">
    <property type="entry name" value="YjgF_YER057c_UK114_like_2"/>
    <property type="match status" value="1"/>
</dbReference>
<proteinExistence type="predicted"/>
<dbReference type="Pfam" id="PF01042">
    <property type="entry name" value="Ribonuc_L-PSP"/>
    <property type="match status" value="1"/>
</dbReference>
<name>A0A0A8TL41_ACIBZ</name>
<dbReference type="PANTHER" id="PTHR47328">
    <property type="match status" value="1"/>
</dbReference>
<dbReference type="GeneID" id="69463910"/>
<organism evidence="1 2">
    <name type="scientific">Acinetobacter bereziniae</name>
    <name type="common">Acinetobacter genomosp. 10</name>
    <dbReference type="NCBI Taxonomy" id="106648"/>
    <lineage>
        <taxon>Bacteria</taxon>
        <taxon>Pseudomonadati</taxon>
        <taxon>Pseudomonadota</taxon>
        <taxon>Gammaproteobacteria</taxon>
        <taxon>Moraxellales</taxon>
        <taxon>Moraxellaceae</taxon>
        <taxon>Acinetobacter</taxon>
    </lineage>
</organism>
<gene>
    <name evidence="1" type="ORF">I9054_004310</name>
</gene>
<evidence type="ECO:0000313" key="1">
    <source>
        <dbReference type="EMBL" id="UUN98685.1"/>
    </source>
</evidence>
<dbReference type="PANTHER" id="PTHR47328:SF1">
    <property type="entry name" value="RUTC FAMILY PROTEIN YOAB"/>
    <property type="match status" value="1"/>
</dbReference>
<dbReference type="STRING" id="106648.GCA_000753985_02728"/>
<accession>A0A0A8TL41</accession>
<dbReference type="EMBL" id="CP092085">
    <property type="protein sequence ID" value="UUN98685.1"/>
    <property type="molecule type" value="Genomic_DNA"/>
</dbReference>
<protein>
    <submittedName>
        <fullName evidence="1">RidA family protein</fullName>
    </submittedName>
</protein>
<dbReference type="eggNOG" id="COG0251">
    <property type="taxonomic scope" value="Bacteria"/>
</dbReference>
<dbReference type="KEGG" id="aber:BSR55_17230"/>
<dbReference type="Gene3D" id="3.30.1330.40">
    <property type="entry name" value="RutC-like"/>
    <property type="match status" value="1"/>
</dbReference>
<dbReference type="InterPro" id="IPR035709">
    <property type="entry name" value="YoaB-like"/>
</dbReference>
<dbReference type="AlphaFoldDB" id="A0A0A8TL41"/>
<sequence>MSNNLQHADIQKLNSNEVMSAVTIFNKVVYLSGQVPKNTQLDVVGQTKDILATIDQLLLEADTDKSRLLSANVYIKNLSDFPAFNAVWVDWLKGCVAPSRATIQADMVNPDWLIEIAVTAAQK</sequence>
<dbReference type="InterPro" id="IPR035959">
    <property type="entry name" value="RutC-like_sf"/>
</dbReference>